<protein>
    <recommendedName>
        <fullName evidence="4">DNA replication factor Cdt1 C-terminal domain-containing protein</fullName>
    </recommendedName>
</protein>
<dbReference type="EMBL" id="KN847499">
    <property type="protein sequence ID" value="KIW11601.1"/>
    <property type="molecule type" value="Genomic_DNA"/>
</dbReference>
<feature type="compositionally biased region" description="Basic and acidic residues" evidence="3">
    <location>
        <begin position="314"/>
        <end position="323"/>
    </location>
</feature>
<comment type="similarity">
    <text evidence="1">Belongs to the Cdt1 family.</text>
</comment>
<dbReference type="STRING" id="91928.A0A0D1Y9D9"/>
<reference evidence="5 6" key="1">
    <citation type="submission" date="2015-01" db="EMBL/GenBank/DDBJ databases">
        <title>The Genome Sequence of Exophiala spinifera CBS89968.</title>
        <authorList>
            <consortium name="The Broad Institute Genomics Platform"/>
            <person name="Cuomo C."/>
            <person name="de Hoog S."/>
            <person name="Gorbushina A."/>
            <person name="Stielow B."/>
            <person name="Teixiera M."/>
            <person name="Abouelleil A."/>
            <person name="Chapman S.B."/>
            <person name="Priest M."/>
            <person name="Young S.K."/>
            <person name="Wortman J."/>
            <person name="Nusbaum C."/>
            <person name="Birren B."/>
        </authorList>
    </citation>
    <scope>NUCLEOTIDE SEQUENCE [LARGE SCALE GENOMIC DNA]</scope>
    <source>
        <strain evidence="5 6">CBS 89968</strain>
    </source>
</reference>
<proteinExistence type="inferred from homology"/>
<feature type="domain" description="DNA replication factor Cdt1 C-terminal" evidence="4">
    <location>
        <begin position="330"/>
        <end position="442"/>
    </location>
</feature>
<feature type="compositionally biased region" description="Basic residues" evidence="3">
    <location>
        <begin position="50"/>
        <end position="59"/>
    </location>
</feature>
<name>A0A0D1Y9D9_9EURO</name>
<dbReference type="HOGENOM" id="CLU_563831_0_0_1"/>
<feature type="region of interest" description="Disordered" evidence="3">
    <location>
        <begin position="1"/>
        <end position="97"/>
    </location>
</feature>
<dbReference type="Pfam" id="PF16679">
    <property type="entry name" value="CDT1_C"/>
    <property type="match status" value="1"/>
</dbReference>
<dbReference type="OrthoDB" id="341730at2759"/>
<keyword evidence="2" id="KW-0131">Cell cycle</keyword>
<evidence type="ECO:0000313" key="6">
    <source>
        <dbReference type="Proteomes" id="UP000053328"/>
    </source>
</evidence>
<sequence>MAPSSRSGNRVSKRQTLQNSTKVSRSTRSKVQLEAAVKEAPLGAVVGQKKVVKSTSKRKRDLDESDSEVDSPHVGVTTTKKTKFQLATPPESEREDSIDVDPCIDFCQLSLNPRRASGQDGNNDLPPVLRDFVSMHDAFLRSFSLHRVHNGRSAPADLGHLLTSVTRLWKKRTVTQEDIQRMLAIYELDASSDVVSGQLLRHQDSPFRLNLNGSDVVRYSVEYVQETHEYDEKRLQQSYEVEIEAVAIAQRKNLSGLPSRDGRSLPRLEFSVGQQTQSRKAKASAARREILGLSTQAQNRPGAQFSSQTSSSSSHHDLQTPQVVKDRTLSLLDRVRAKALASSSAAAPSPEVILRRRAVGRIGEVVDILRLKQQQKLGSSFDSSVHSSPGKVRGKVSFSLKQLVSDIKGSLSIPMADSEVRKCFEVLAQELPGMWLSIHTVGILQSIVLNGPGPSGAEVKRILEEKEQH</sequence>
<evidence type="ECO:0000259" key="4">
    <source>
        <dbReference type="Pfam" id="PF16679"/>
    </source>
</evidence>
<evidence type="ECO:0000256" key="3">
    <source>
        <dbReference type="SAM" id="MobiDB-lite"/>
    </source>
</evidence>
<evidence type="ECO:0000256" key="2">
    <source>
        <dbReference type="ARBA" id="ARBA00023306"/>
    </source>
</evidence>
<keyword evidence="6" id="KW-1185">Reference proteome</keyword>
<dbReference type="RefSeq" id="XP_016231817.1">
    <property type="nucleotide sequence ID" value="XM_016385215.1"/>
</dbReference>
<feature type="compositionally biased region" description="Polar residues" evidence="3">
    <location>
        <begin position="1"/>
        <end position="30"/>
    </location>
</feature>
<feature type="compositionally biased region" description="Polar residues" evidence="3">
    <location>
        <begin position="293"/>
        <end position="305"/>
    </location>
</feature>
<dbReference type="GeneID" id="27337985"/>
<accession>A0A0D1Y9D9</accession>
<dbReference type="InterPro" id="IPR038090">
    <property type="entry name" value="Cdt1_C_WH_dom_sf"/>
</dbReference>
<organism evidence="5 6">
    <name type="scientific">Exophiala spinifera</name>
    <dbReference type="NCBI Taxonomy" id="91928"/>
    <lineage>
        <taxon>Eukaryota</taxon>
        <taxon>Fungi</taxon>
        <taxon>Dikarya</taxon>
        <taxon>Ascomycota</taxon>
        <taxon>Pezizomycotina</taxon>
        <taxon>Eurotiomycetes</taxon>
        <taxon>Chaetothyriomycetidae</taxon>
        <taxon>Chaetothyriales</taxon>
        <taxon>Herpotrichiellaceae</taxon>
        <taxon>Exophiala</taxon>
    </lineage>
</organism>
<dbReference type="Proteomes" id="UP000053328">
    <property type="component" value="Unassembled WGS sequence"/>
</dbReference>
<dbReference type="AlphaFoldDB" id="A0A0D1Y9D9"/>
<dbReference type="Pfam" id="PF26121">
    <property type="entry name" value="HTH_CDT1"/>
    <property type="match status" value="1"/>
</dbReference>
<dbReference type="InterPro" id="IPR032054">
    <property type="entry name" value="Cdt1_C"/>
</dbReference>
<evidence type="ECO:0000313" key="5">
    <source>
        <dbReference type="EMBL" id="KIW11601.1"/>
    </source>
</evidence>
<dbReference type="VEuPathDB" id="FungiDB:PV08_10902"/>
<evidence type="ECO:0000256" key="1">
    <source>
        <dbReference type="ARBA" id="ARBA00008356"/>
    </source>
</evidence>
<dbReference type="Gene3D" id="1.10.10.1420">
    <property type="entry name" value="DNA replication factor Cdt1, C-terminal WH domain"/>
    <property type="match status" value="1"/>
</dbReference>
<gene>
    <name evidence="5" type="ORF">PV08_10902</name>
</gene>
<feature type="region of interest" description="Disordered" evidence="3">
    <location>
        <begin position="265"/>
        <end position="323"/>
    </location>
</feature>